<feature type="transmembrane region" description="Helical" evidence="1">
    <location>
        <begin position="6"/>
        <end position="28"/>
    </location>
</feature>
<name>A0ABR2KWG1_9EUKA</name>
<organism evidence="2 3">
    <name type="scientific">Tritrichomonas musculus</name>
    <dbReference type="NCBI Taxonomy" id="1915356"/>
    <lineage>
        <taxon>Eukaryota</taxon>
        <taxon>Metamonada</taxon>
        <taxon>Parabasalia</taxon>
        <taxon>Tritrichomonadida</taxon>
        <taxon>Tritrichomonadidae</taxon>
        <taxon>Tritrichomonas</taxon>
    </lineage>
</organism>
<accession>A0ABR2KWG1</accession>
<sequence>MGIASLITNTYILIAGLLYPSFKQYYYYANFQKEQDRKKKGEPVDRKRIAQLAKMDLMVLSHFVTMTFFFTFTIFLDKIFTGIIYNAIKFLIVSQLIKNKYSGSDGFCKQVILRLNKNNYLFNLAKSANEGTSISAIQWTINALLQQFYTEYTHVLQEID</sequence>
<dbReference type="Proteomes" id="UP001470230">
    <property type="component" value="Unassembled WGS sequence"/>
</dbReference>
<evidence type="ECO:0000313" key="3">
    <source>
        <dbReference type="Proteomes" id="UP001470230"/>
    </source>
</evidence>
<keyword evidence="3" id="KW-1185">Reference proteome</keyword>
<comment type="caution">
    <text evidence="2">The sequence shown here is derived from an EMBL/GenBank/DDBJ whole genome shotgun (WGS) entry which is preliminary data.</text>
</comment>
<protein>
    <submittedName>
        <fullName evidence="2">Uncharacterized protein</fullName>
    </submittedName>
</protein>
<proteinExistence type="predicted"/>
<gene>
    <name evidence="2" type="ORF">M9Y10_023235</name>
</gene>
<dbReference type="EMBL" id="JAPFFF010000003">
    <property type="protein sequence ID" value="KAK8894797.1"/>
    <property type="molecule type" value="Genomic_DNA"/>
</dbReference>
<evidence type="ECO:0000256" key="1">
    <source>
        <dbReference type="SAM" id="Phobius"/>
    </source>
</evidence>
<feature type="transmembrane region" description="Helical" evidence="1">
    <location>
        <begin position="57"/>
        <end position="76"/>
    </location>
</feature>
<reference evidence="2 3" key="1">
    <citation type="submission" date="2024-04" db="EMBL/GenBank/DDBJ databases">
        <title>Tritrichomonas musculus Genome.</title>
        <authorList>
            <person name="Alves-Ferreira E."/>
            <person name="Grigg M."/>
            <person name="Lorenzi H."/>
            <person name="Galac M."/>
        </authorList>
    </citation>
    <scope>NUCLEOTIDE SEQUENCE [LARGE SCALE GENOMIC DNA]</scope>
    <source>
        <strain evidence="2 3">EAF2021</strain>
    </source>
</reference>
<keyword evidence="1" id="KW-0472">Membrane</keyword>
<keyword evidence="1" id="KW-0812">Transmembrane</keyword>
<evidence type="ECO:0000313" key="2">
    <source>
        <dbReference type="EMBL" id="KAK8894797.1"/>
    </source>
</evidence>
<keyword evidence="1" id="KW-1133">Transmembrane helix</keyword>